<comment type="subcellular location">
    <subcellularLocation>
        <location evidence="1">Membrane</location>
        <topology evidence="1">Multi-pass membrane protein</topology>
    </subcellularLocation>
</comment>
<dbReference type="InterPro" id="IPR036259">
    <property type="entry name" value="MFS_trans_sf"/>
</dbReference>
<dbReference type="VEuPathDB" id="FungiDB:H310_01728"/>
<comment type="similarity">
    <text evidence="2">Belongs to the SLC29A/ENT transporter (TC 2.A.57) family.</text>
</comment>
<dbReference type="OrthoDB" id="1856718at2759"/>
<evidence type="ECO:0000256" key="5">
    <source>
        <dbReference type="ARBA" id="ARBA00022989"/>
    </source>
</evidence>
<feature type="transmembrane region" description="Helical" evidence="7">
    <location>
        <begin position="417"/>
        <end position="439"/>
    </location>
</feature>
<feature type="transmembrane region" description="Helical" evidence="7">
    <location>
        <begin position="42"/>
        <end position="60"/>
    </location>
</feature>
<evidence type="ECO:0000256" key="2">
    <source>
        <dbReference type="ARBA" id="ARBA00007965"/>
    </source>
</evidence>
<dbReference type="GeneID" id="20078778"/>
<reference evidence="8" key="1">
    <citation type="submission" date="2013-12" db="EMBL/GenBank/DDBJ databases">
        <title>The Genome Sequence of Aphanomyces invadans NJM9701.</title>
        <authorList>
            <consortium name="The Broad Institute Genomics Platform"/>
            <person name="Russ C."/>
            <person name="Tyler B."/>
            <person name="van West P."/>
            <person name="Dieguez-Uribeondo J."/>
            <person name="Young S.K."/>
            <person name="Zeng Q."/>
            <person name="Gargeya S."/>
            <person name="Fitzgerald M."/>
            <person name="Abouelleil A."/>
            <person name="Alvarado L."/>
            <person name="Chapman S.B."/>
            <person name="Gainer-Dewar J."/>
            <person name="Goldberg J."/>
            <person name="Griggs A."/>
            <person name="Gujja S."/>
            <person name="Hansen M."/>
            <person name="Howarth C."/>
            <person name="Imamovic A."/>
            <person name="Ireland A."/>
            <person name="Larimer J."/>
            <person name="McCowan C."/>
            <person name="Murphy C."/>
            <person name="Pearson M."/>
            <person name="Poon T.W."/>
            <person name="Priest M."/>
            <person name="Roberts A."/>
            <person name="Saif S."/>
            <person name="Shea T."/>
            <person name="Sykes S."/>
            <person name="Wortman J."/>
            <person name="Nusbaum C."/>
            <person name="Birren B."/>
        </authorList>
    </citation>
    <scope>NUCLEOTIDE SEQUENCE [LARGE SCALE GENOMIC DNA]</scope>
    <source>
        <strain evidence="8">NJM9701</strain>
    </source>
</reference>
<evidence type="ECO:0000256" key="6">
    <source>
        <dbReference type="ARBA" id="ARBA00023136"/>
    </source>
</evidence>
<dbReference type="RefSeq" id="XP_008863171.1">
    <property type="nucleotide sequence ID" value="XM_008864949.1"/>
</dbReference>
<evidence type="ECO:0000256" key="3">
    <source>
        <dbReference type="ARBA" id="ARBA00022448"/>
    </source>
</evidence>
<dbReference type="Pfam" id="PF01733">
    <property type="entry name" value="Nucleoside_tran"/>
    <property type="match status" value="1"/>
</dbReference>
<feature type="transmembrane region" description="Helical" evidence="7">
    <location>
        <begin position="213"/>
        <end position="234"/>
    </location>
</feature>
<feature type="transmembrane region" description="Helical" evidence="7">
    <location>
        <begin position="310"/>
        <end position="333"/>
    </location>
</feature>
<organism evidence="8">
    <name type="scientific">Aphanomyces invadans</name>
    <dbReference type="NCBI Taxonomy" id="157072"/>
    <lineage>
        <taxon>Eukaryota</taxon>
        <taxon>Sar</taxon>
        <taxon>Stramenopiles</taxon>
        <taxon>Oomycota</taxon>
        <taxon>Saprolegniomycetes</taxon>
        <taxon>Saprolegniales</taxon>
        <taxon>Verrucalvaceae</taxon>
        <taxon>Aphanomyces</taxon>
    </lineage>
</organism>
<dbReference type="GO" id="GO:0005337">
    <property type="term" value="F:nucleoside transmembrane transporter activity"/>
    <property type="evidence" value="ECO:0007669"/>
    <property type="project" value="InterPro"/>
</dbReference>
<gene>
    <name evidence="9" type="ORF">DYB32_002402</name>
    <name evidence="8" type="ORF">H310_01728</name>
</gene>
<proteinExistence type="inferred from homology"/>
<feature type="transmembrane region" description="Helical" evidence="7">
    <location>
        <begin position="112"/>
        <end position="130"/>
    </location>
</feature>
<dbReference type="PANTHER" id="PTHR10332:SF10">
    <property type="entry name" value="EQUILIBRATIVE NUCLEOSIDE TRANSPORTER 4"/>
    <property type="match status" value="1"/>
</dbReference>
<dbReference type="eggNOG" id="KOG1479">
    <property type="taxonomic scope" value="Eukaryota"/>
</dbReference>
<dbReference type="EMBL" id="QUSY01000015">
    <property type="protein sequence ID" value="RHY34884.1"/>
    <property type="molecule type" value="Genomic_DNA"/>
</dbReference>
<feature type="transmembrane region" description="Helical" evidence="7">
    <location>
        <begin position="80"/>
        <end position="100"/>
    </location>
</feature>
<dbReference type="Proteomes" id="UP000285060">
    <property type="component" value="Unassembled WGS sequence"/>
</dbReference>
<sequence>MASSKPTSLKYEAIQGEDEVVEVVGLNGIPLSVLNEIKHHKVFITGSLVVLEASVMWAYFSCLSAQDYYKKAFPSVNFDFLTTPLLTWPLVIGHVLQAGFHLRISYKNRVAIGYFLFAWAAIVIIAQDFLTLDSTVAAYAVLASFACVGIAHSVVEPAFYLLAALFPDEDSTHAVQVGNVSAGVMNIALSTVIRVFVGGFDLNESQTSVKLSFYIFMGVLLVVCVIALVVFHYLEALPCVKYLLDRADDDHAKYGDPSPAEVWSKYWRVAKVIMLPMVAQFMLFFCSLALFPGVGCASSVHVLDPSSIPASWFCSPGIIASFNIGDFLGRIVCTKAVYSAFSLHACFYISLLRWLWLPLLLLGTHSSSLYAFDGIAVVGLYWELILNVLLGFTGGMFSTITMGLAPRIVAQEDREAAGSLMVFSLFLGLAVGSTFGYVIGTYHFASIGL</sequence>
<dbReference type="EMBL" id="KI913953">
    <property type="protein sequence ID" value="ETW09366.1"/>
    <property type="molecule type" value="Genomic_DNA"/>
</dbReference>
<evidence type="ECO:0000313" key="8">
    <source>
        <dbReference type="EMBL" id="ETW09366.1"/>
    </source>
</evidence>
<dbReference type="InterPro" id="IPR002259">
    <property type="entry name" value="Eqnu_transpt"/>
</dbReference>
<dbReference type="GO" id="GO:0005886">
    <property type="term" value="C:plasma membrane"/>
    <property type="evidence" value="ECO:0007669"/>
    <property type="project" value="TreeGrafter"/>
</dbReference>
<keyword evidence="6 7" id="KW-0472">Membrane</keyword>
<feature type="transmembrane region" description="Helical" evidence="7">
    <location>
        <begin position="384"/>
        <end position="405"/>
    </location>
</feature>
<evidence type="ECO:0008006" key="11">
    <source>
        <dbReference type="Google" id="ProtNLM"/>
    </source>
</evidence>
<evidence type="ECO:0000256" key="4">
    <source>
        <dbReference type="ARBA" id="ARBA00022692"/>
    </source>
</evidence>
<feature type="transmembrane region" description="Helical" evidence="7">
    <location>
        <begin position="174"/>
        <end position="193"/>
    </location>
</feature>
<feature type="transmembrane region" description="Helical" evidence="7">
    <location>
        <begin position="272"/>
        <end position="290"/>
    </location>
</feature>
<accession>A0A024US98</accession>
<evidence type="ECO:0000256" key="7">
    <source>
        <dbReference type="SAM" id="Phobius"/>
    </source>
</evidence>
<evidence type="ECO:0000313" key="9">
    <source>
        <dbReference type="EMBL" id="RHY34884.1"/>
    </source>
</evidence>
<reference evidence="9 10" key="2">
    <citation type="submission" date="2018-08" db="EMBL/GenBank/DDBJ databases">
        <title>Aphanomyces genome sequencing and annotation.</title>
        <authorList>
            <person name="Minardi D."/>
            <person name="Oidtmann B."/>
            <person name="Van Der Giezen M."/>
            <person name="Studholme D.J."/>
        </authorList>
    </citation>
    <scope>NUCLEOTIDE SEQUENCE [LARGE SCALE GENOMIC DNA]</scope>
    <source>
        <strain evidence="9 10">NJM0002</strain>
    </source>
</reference>
<keyword evidence="3" id="KW-0813">Transport</keyword>
<dbReference type="PANTHER" id="PTHR10332">
    <property type="entry name" value="EQUILIBRATIVE NUCLEOSIDE TRANSPORTER"/>
    <property type="match status" value="1"/>
</dbReference>
<keyword evidence="10" id="KW-1185">Reference proteome</keyword>
<keyword evidence="4 7" id="KW-0812">Transmembrane</keyword>
<evidence type="ECO:0000313" key="10">
    <source>
        <dbReference type="Proteomes" id="UP000285060"/>
    </source>
</evidence>
<keyword evidence="5 7" id="KW-1133">Transmembrane helix</keyword>
<feature type="transmembrane region" description="Helical" evidence="7">
    <location>
        <begin position="345"/>
        <end position="364"/>
    </location>
</feature>
<dbReference type="AlphaFoldDB" id="A0A024US98"/>
<evidence type="ECO:0000256" key="1">
    <source>
        <dbReference type="ARBA" id="ARBA00004141"/>
    </source>
</evidence>
<protein>
    <recommendedName>
        <fullName evidence="11">Major facilitator superfamily (MFS) profile domain-containing protein</fullName>
    </recommendedName>
</protein>
<dbReference type="SUPFAM" id="SSF103473">
    <property type="entry name" value="MFS general substrate transporter"/>
    <property type="match status" value="1"/>
</dbReference>
<feature type="transmembrane region" description="Helical" evidence="7">
    <location>
        <begin position="136"/>
        <end position="162"/>
    </location>
</feature>
<name>A0A024US98_9STRA</name>